<name>A0A9Q3AD08_9PSED</name>
<dbReference type="InterPro" id="IPR000847">
    <property type="entry name" value="LysR_HTH_N"/>
</dbReference>
<evidence type="ECO:0000256" key="3">
    <source>
        <dbReference type="ARBA" id="ARBA00023125"/>
    </source>
</evidence>
<dbReference type="GO" id="GO:0003677">
    <property type="term" value="F:DNA binding"/>
    <property type="evidence" value="ECO:0007669"/>
    <property type="project" value="UniProtKB-KW"/>
</dbReference>
<dbReference type="InterPro" id="IPR005119">
    <property type="entry name" value="LysR_subst-bd"/>
</dbReference>
<evidence type="ECO:0000256" key="4">
    <source>
        <dbReference type="ARBA" id="ARBA00023163"/>
    </source>
</evidence>
<keyword evidence="4" id="KW-0804">Transcription</keyword>
<evidence type="ECO:0000313" key="7">
    <source>
        <dbReference type="Proteomes" id="UP001106592"/>
    </source>
</evidence>
<reference evidence="6" key="2">
    <citation type="journal article" date="2023" name="Plant Pathol.">
        <title>Dismantling and reorganizing Pseudomonas marginalis sensu#lato.</title>
        <authorList>
            <person name="Sawada H."/>
            <person name="Fujikawa T."/>
            <person name="Satou M."/>
        </authorList>
    </citation>
    <scope>NUCLEOTIDE SEQUENCE</scope>
    <source>
        <strain evidence="6">MAFF 301350</strain>
    </source>
</reference>
<gene>
    <name evidence="6" type="ORF">KUO17_02330</name>
</gene>
<dbReference type="GO" id="GO:0032993">
    <property type="term" value="C:protein-DNA complex"/>
    <property type="evidence" value="ECO:0007669"/>
    <property type="project" value="TreeGrafter"/>
</dbReference>
<dbReference type="FunFam" id="1.10.10.10:FF:000001">
    <property type="entry name" value="LysR family transcriptional regulator"/>
    <property type="match status" value="1"/>
</dbReference>
<dbReference type="EMBL" id="JAHTBI010000008">
    <property type="protein sequence ID" value="MBV6285890.1"/>
    <property type="molecule type" value="Genomic_DNA"/>
</dbReference>
<dbReference type="Pfam" id="PF00126">
    <property type="entry name" value="HTH_1"/>
    <property type="match status" value="1"/>
</dbReference>
<evidence type="ECO:0000256" key="2">
    <source>
        <dbReference type="ARBA" id="ARBA00023015"/>
    </source>
</evidence>
<dbReference type="GO" id="GO:0003700">
    <property type="term" value="F:DNA-binding transcription factor activity"/>
    <property type="evidence" value="ECO:0007669"/>
    <property type="project" value="InterPro"/>
</dbReference>
<keyword evidence="7" id="KW-1185">Reference proteome</keyword>
<dbReference type="PROSITE" id="PS50931">
    <property type="entry name" value="HTH_LYSR"/>
    <property type="match status" value="1"/>
</dbReference>
<evidence type="ECO:0000259" key="5">
    <source>
        <dbReference type="PROSITE" id="PS50931"/>
    </source>
</evidence>
<sequence length="344" mass="37560">MNLKQIEYALAVAETGSFTRAAERCHVVQSALSHQVARLETHLGAMLFERSSRRVRLTSAGEAFVLSARTALEAARRIGEDVAAACGEVRGRLSIGEISSLTELDLVDLLAGFHGQYPQVDIRWLIGKSEVLIADVRERRLDVAFIGVWPGEPLNGVALRLLAVEELVAVLPPHHPLVGVGRLALEQLEDQPLVDFQAGSGARRQTDEAFDAAGVRHRVQFEVGSIGLIEKFVQRGLALGLVPARIAAGFSGVVAVPVHDAPVRHLYAIWSTNPTPAARAFIQLLERSLAARARQVPRAVQKYSLAHRRSFSAHLDDLVHLATVAQHQHHLIPLELAHQALPQR</sequence>
<keyword evidence="2" id="KW-0805">Transcription regulation</keyword>
<comment type="similarity">
    <text evidence="1">Belongs to the LysR transcriptional regulatory family.</text>
</comment>
<evidence type="ECO:0000256" key="1">
    <source>
        <dbReference type="ARBA" id="ARBA00009437"/>
    </source>
</evidence>
<dbReference type="PANTHER" id="PTHR30346:SF30">
    <property type="entry name" value="SMALL NEUTRAL PROTEASE REGULATORY PROTEIN"/>
    <property type="match status" value="1"/>
</dbReference>
<feature type="domain" description="HTH lysR-type" evidence="5">
    <location>
        <begin position="1"/>
        <end position="58"/>
    </location>
</feature>
<organism evidence="6 7">
    <name type="scientific">Pseudomonas aegrilactucae</name>
    <dbReference type="NCBI Taxonomy" id="2854028"/>
    <lineage>
        <taxon>Bacteria</taxon>
        <taxon>Pseudomonadati</taxon>
        <taxon>Pseudomonadota</taxon>
        <taxon>Gammaproteobacteria</taxon>
        <taxon>Pseudomonadales</taxon>
        <taxon>Pseudomonadaceae</taxon>
        <taxon>Pseudomonas</taxon>
    </lineage>
</organism>
<reference evidence="6" key="1">
    <citation type="journal article" date="2022" name="Int. J. Syst. Evol. Microbiol.">
        <title>Pseudomonas aegrilactucae sp. nov. and Pseudomonas morbosilactucae sp. nov., pathogens causing bacterial rot of lettuce in Japan.</title>
        <authorList>
            <person name="Sawada H."/>
            <person name="Fujikawa T."/>
            <person name="Satou M."/>
        </authorList>
    </citation>
    <scope>NUCLEOTIDE SEQUENCE</scope>
    <source>
        <strain evidence="6">MAFF 301350</strain>
    </source>
</reference>
<dbReference type="CDD" id="cd08436">
    <property type="entry name" value="PBP2_LTTR_like_3"/>
    <property type="match status" value="1"/>
</dbReference>
<dbReference type="AlphaFoldDB" id="A0A9Q3AD08"/>
<dbReference type="Proteomes" id="UP001106592">
    <property type="component" value="Unassembled WGS sequence"/>
</dbReference>
<keyword evidence="3" id="KW-0238">DNA-binding</keyword>
<comment type="caution">
    <text evidence="6">The sequence shown here is derived from an EMBL/GenBank/DDBJ whole genome shotgun (WGS) entry which is preliminary data.</text>
</comment>
<protein>
    <submittedName>
        <fullName evidence="6">LysR family transcriptional regulator</fullName>
    </submittedName>
</protein>
<proteinExistence type="inferred from homology"/>
<dbReference type="PANTHER" id="PTHR30346">
    <property type="entry name" value="TRANSCRIPTIONAL DUAL REGULATOR HCAR-RELATED"/>
    <property type="match status" value="1"/>
</dbReference>
<accession>A0A9Q3AD08</accession>
<dbReference type="Pfam" id="PF03466">
    <property type="entry name" value="LysR_substrate"/>
    <property type="match status" value="1"/>
</dbReference>
<evidence type="ECO:0000313" key="6">
    <source>
        <dbReference type="EMBL" id="MBV6285890.1"/>
    </source>
</evidence>